<keyword evidence="3" id="KW-1185">Reference proteome</keyword>
<dbReference type="OrthoDB" id="9789812at2"/>
<organism evidence="2 3">
    <name type="scientific">Marininema mesophilum</name>
    <dbReference type="NCBI Taxonomy" id="1048340"/>
    <lineage>
        <taxon>Bacteria</taxon>
        <taxon>Bacillati</taxon>
        <taxon>Bacillota</taxon>
        <taxon>Bacilli</taxon>
        <taxon>Bacillales</taxon>
        <taxon>Thermoactinomycetaceae</taxon>
        <taxon>Marininema</taxon>
    </lineage>
</organism>
<dbReference type="Proteomes" id="UP000198534">
    <property type="component" value="Unassembled WGS sequence"/>
</dbReference>
<dbReference type="InterPro" id="IPR005146">
    <property type="entry name" value="B3/B4_tRNA-bd"/>
</dbReference>
<dbReference type="STRING" id="1048340.SAMN05444487_109124"/>
<dbReference type="RefSeq" id="WP_091740226.1">
    <property type="nucleotide sequence ID" value="NZ_FNNQ01000009.1"/>
</dbReference>
<dbReference type="PANTHER" id="PTHR39209:SF2">
    <property type="entry name" value="CYTOPLASMIC PROTEIN"/>
    <property type="match status" value="1"/>
</dbReference>
<dbReference type="Pfam" id="PF03483">
    <property type="entry name" value="B3_4"/>
    <property type="match status" value="1"/>
</dbReference>
<reference evidence="2 3" key="1">
    <citation type="submission" date="2016-10" db="EMBL/GenBank/DDBJ databases">
        <authorList>
            <person name="de Groot N.N."/>
        </authorList>
    </citation>
    <scope>NUCLEOTIDE SEQUENCE [LARGE SCALE GENOMIC DNA]</scope>
    <source>
        <strain evidence="2 3">DSM 45610</strain>
    </source>
</reference>
<evidence type="ECO:0000313" key="3">
    <source>
        <dbReference type="Proteomes" id="UP000198534"/>
    </source>
</evidence>
<name>A0A1H2YMG7_9BACL</name>
<feature type="domain" description="B3/B4 tRNA-binding" evidence="1">
    <location>
        <begin position="64"/>
        <end position="210"/>
    </location>
</feature>
<proteinExistence type="predicted"/>
<dbReference type="GO" id="GO:0003723">
    <property type="term" value="F:RNA binding"/>
    <property type="evidence" value="ECO:0007669"/>
    <property type="project" value="InterPro"/>
</dbReference>
<dbReference type="SMART" id="SM00873">
    <property type="entry name" value="B3_4"/>
    <property type="match status" value="1"/>
</dbReference>
<evidence type="ECO:0000259" key="1">
    <source>
        <dbReference type="SMART" id="SM00873"/>
    </source>
</evidence>
<accession>A0A1H2YMG7</accession>
<dbReference type="EMBL" id="FNNQ01000009">
    <property type="protein sequence ID" value="SDX06175.1"/>
    <property type="molecule type" value="Genomic_DNA"/>
</dbReference>
<protein>
    <submittedName>
        <fullName evidence="2">B3/B4 domain-containing protein (DNA/RNA-binding domain of Phe-tRNA-synthetase)</fullName>
    </submittedName>
</protein>
<dbReference type="PANTHER" id="PTHR39209">
    <property type="match status" value="1"/>
</dbReference>
<sequence>MEIKIAKNLREAAPHLTIGVITTTISPSSHPPMGLWEEIKETEKKLLASYSLDQVSEVPEIQALRTTYKRLGKTPSRYRGSSEALLRRILQKKGLYKVNTIVDINNLLSLESFHAVGSYDLACLKPPITFRVGNEAETYKGIGKQDISLVNLPVFFDEKGPFGSPTADSKRSMITQSTVNIMMVIISFGGAKPISQSLDYAKELLGTYAGAQQTSCFIFQ</sequence>
<dbReference type="SUPFAM" id="SSF56037">
    <property type="entry name" value="PheT/TilS domain"/>
    <property type="match status" value="1"/>
</dbReference>
<dbReference type="GO" id="GO:0004826">
    <property type="term" value="F:phenylalanine-tRNA ligase activity"/>
    <property type="evidence" value="ECO:0007669"/>
    <property type="project" value="InterPro"/>
</dbReference>
<dbReference type="InterPro" id="IPR020825">
    <property type="entry name" value="Phe-tRNA_synthase-like_B3/B4"/>
</dbReference>
<dbReference type="Gene3D" id="3.50.40.10">
    <property type="entry name" value="Phenylalanyl-trna Synthetase, Chain B, domain 3"/>
    <property type="match status" value="1"/>
</dbReference>
<dbReference type="AlphaFoldDB" id="A0A1H2YMG7"/>
<evidence type="ECO:0000313" key="2">
    <source>
        <dbReference type="EMBL" id="SDX06175.1"/>
    </source>
</evidence>
<gene>
    <name evidence="2" type="ORF">SAMN05444487_109124</name>
</gene>